<organism evidence="2 3">
    <name type="scientific">Fomitopsis schrenkii</name>
    <name type="common">Brown rot fungus</name>
    <dbReference type="NCBI Taxonomy" id="2126942"/>
    <lineage>
        <taxon>Eukaryota</taxon>
        <taxon>Fungi</taxon>
        <taxon>Dikarya</taxon>
        <taxon>Basidiomycota</taxon>
        <taxon>Agaricomycotina</taxon>
        <taxon>Agaricomycetes</taxon>
        <taxon>Polyporales</taxon>
        <taxon>Fomitopsis</taxon>
    </lineage>
</organism>
<evidence type="ECO:0000313" key="3">
    <source>
        <dbReference type="Proteomes" id="UP000015241"/>
    </source>
</evidence>
<dbReference type="InParanoid" id="S8FCV0"/>
<dbReference type="Proteomes" id="UP000015241">
    <property type="component" value="Unassembled WGS sequence"/>
</dbReference>
<keyword evidence="3" id="KW-1185">Reference proteome</keyword>
<sequence length="224" mass="25890">MIFTLLFGIFLYRLDFSALYPPVPPGVEICFAGVADDCHYRGDIYRGPEPTRYLEEGRDFSELEVDELYDGRFETAVLFVRLSGGRYVVILPRNASHIPHHVMSLSGWTTFTYGIGSCIVTWTHIDGNTIHLYQAMIRDRQKFSSLIDCFDENTATLAPDVDELSEDLAEHEIDEISRRFKACLRYGTFNHKTRDVIERVCLAYRQLWGVFIVYICWRVLSIIP</sequence>
<evidence type="ECO:0000313" key="2">
    <source>
        <dbReference type="EMBL" id="EPS99385.1"/>
    </source>
</evidence>
<keyword evidence="1" id="KW-0732">Signal</keyword>
<dbReference type="AlphaFoldDB" id="S8FCV0"/>
<feature type="chain" id="PRO_5004563763" evidence="1">
    <location>
        <begin position="20"/>
        <end position="224"/>
    </location>
</feature>
<dbReference type="OrthoDB" id="10658706at2759"/>
<dbReference type="HOGENOM" id="CLU_1235038_0_0_1"/>
<gene>
    <name evidence="2" type="ORF">FOMPIDRAFT_1024246</name>
</gene>
<evidence type="ECO:0000256" key="1">
    <source>
        <dbReference type="SAM" id="SignalP"/>
    </source>
</evidence>
<reference evidence="2 3" key="1">
    <citation type="journal article" date="2012" name="Science">
        <title>The Paleozoic origin of enzymatic lignin decomposition reconstructed from 31 fungal genomes.</title>
        <authorList>
            <person name="Floudas D."/>
            <person name="Binder M."/>
            <person name="Riley R."/>
            <person name="Barry K."/>
            <person name="Blanchette R.A."/>
            <person name="Henrissat B."/>
            <person name="Martinez A.T."/>
            <person name="Otillar R."/>
            <person name="Spatafora J.W."/>
            <person name="Yadav J.S."/>
            <person name="Aerts A."/>
            <person name="Benoit I."/>
            <person name="Boyd A."/>
            <person name="Carlson A."/>
            <person name="Copeland A."/>
            <person name="Coutinho P.M."/>
            <person name="de Vries R.P."/>
            <person name="Ferreira P."/>
            <person name="Findley K."/>
            <person name="Foster B."/>
            <person name="Gaskell J."/>
            <person name="Glotzer D."/>
            <person name="Gorecki P."/>
            <person name="Heitman J."/>
            <person name="Hesse C."/>
            <person name="Hori C."/>
            <person name="Igarashi K."/>
            <person name="Jurgens J.A."/>
            <person name="Kallen N."/>
            <person name="Kersten P."/>
            <person name="Kohler A."/>
            <person name="Kuees U."/>
            <person name="Kumar T.K.A."/>
            <person name="Kuo A."/>
            <person name="LaButti K."/>
            <person name="Larrondo L.F."/>
            <person name="Lindquist E."/>
            <person name="Ling A."/>
            <person name="Lombard V."/>
            <person name="Lucas S."/>
            <person name="Lundell T."/>
            <person name="Martin R."/>
            <person name="McLaughlin D.J."/>
            <person name="Morgenstern I."/>
            <person name="Morin E."/>
            <person name="Murat C."/>
            <person name="Nagy L.G."/>
            <person name="Nolan M."/>
            <person name="Ohm R.A."/>
            <person name="Patyshakuliyeva A."/>
            <person name="Rokas A."/>
            <person name="Ruiz-Duenas F.J."/>
            <person name="Sabat G."/>
            <person name="Salamov A."/>
            <person name="Samejima M."/>
            <person name="Schmutz J."/>
            <person name="Slot J.C."/>
            <person name="St John F."/>
            <person name="Stenlid J."/>
            <person name="Sun H."/>
            <person name="Sun S."/>
            <person name="Syed K."/>
            <person name="Tsang A."/>
            <person name="Wiebenga A."/>
            <person name="Young D."/>
            <person name="Pisabarro A."/>
            <person name="Eastwood D.C."/>
            <person name="Martin F."/>
            <person name="Cullen D."/>
            <person name="Grigoriev I.V."/>
            <person name="Hibbett D.S."/>
        </authorList>
    </citation>
    <scope>NUCLEOTIDE SEQUENCE</scope>
    <source>
        <strain evidence="3">FP-58527</strain>
    </source>
</reference>
<dbReference type="EMBL" id="KE504157">
    <property type="protein sequence ID" value="EPS99385.1"/>
    <property type="molecule type" value="Genomic_DNA"/>
</dbReference>
<feature type="signal peptide" evidence="1">
    <location>
        <begin position="1"/>
        <end position="19"/>
    </location>
</feature>
<accession>S8FCV0</accession>
<name>S8FCV0_FOMSC</name>
<proteinExistence type="predicted"/>
<protein>
    <submittedName>
        <fullName evidence="2">Uncharacterized protein</fullName>
    </submittedName>
</protein>